<dbReference type="Proteomes" id="UP001501758">
    <property type="component" value="Unassembled WGS sequence"/>
</dbReference>
<gene>
    <name evidence="3" type="ORF">GCM10009430_26210</name>
</gene>
<feature type="chain" id="PRO_5046964677" evidence="1">
    <location>
        <begin position="19"/>
        <end position="406"/>
    </location>
</feature>
<keyword evidence="4" id="KW-1185">Reference proteome</keyword>
<proteinExistence type="predicted"/>
<dbReference type="GO" id="GO:0016787">
    <property type="term" value="F:hydrolase activity"/>
    <property type="evidence" value="ECO:0007669"/>
    <property type="project" value="UniProtKB-KW"/>
</dbReference>
<reference evidence="4" key="1">
    <citation type="journal article" date="2019" name="Int. J. Syst. Evol. Microbiol.">
        <title>The Global Catalogue of Microorganisms (GCM) 10K type strain sequencing project: providing services to taxonomists for standard genome sequencing and annotation.</title>
        <authorList>
            <consortium name="The Broad Institute Genomics Platform"/>
            <consortium name="The Broad Institute Genome Sequencing Center for Infectious Disease"/>
            <person name="Wu L."/>
            <person name="Ma J."/>
        </authorList>
    </citation>
    <scope>NUCLEOTIDE SEQUENCE [LARGE SCALE GENOMIC DNA]</scope>
    <source>
        <strain evidence="4">JCM 15974</strain>
    </source>
</reference>
<dbReference type="EMBL" id="BAAAGE010000002">
    <property type="protein sequence ID" value="GAA0723097.1"/>
    <property type="molecule type" value="Genomic_DNA"/>
</dbReference>
<dbReference type="PANTHER" id="PTHR46825">
    <property type="entry name" value="D-ALANYL-D-ALANINE-CARBOXYPEPTIDASE/ENDOPEPTIDASE AMPH"/>
    <property type="match status" value="1"/>
</dbReference>
<dbReference type="Gene3D" id="3.40.710.10">
    <property type="entry name" value="DD-peptidase/beta-lactamase superfamily"/>
    <property type="match status" value="1"/>
</dbReference>
<dbReference type="InterPro" id="IPR012338">
    <property type="entry name" value="Beta-lactam/transpept-like"/>
</dbReference>
<protein>
    <submittedName>
        <fullName evidence="3">Serine hydrolase domain-containing protein</fullName>
    </submittedName>
</protein>
<organism evidence="3 4">
    <name type="scientific">Aquimarina litoralis</name>
    <dbReference type="NCBI Taxonomy" id="584605"/>
    <lineage>
        <taxon>Bacteria</taxon>
        <taxon>Pseudomonadati</taxon>
        <taxon>Bacteroidota</taxon>
        <taxon>Flavobacteriia</taxon>
        <taxon>Flavobacteriales</taxon>
        <taxon>Flavobacteriaceae</taxon>
        <taxon>Aquimarina</taxon>
    </lineage>
</organism>
<dbReference type="SUPFAM" id="SSF56601">
    <property type="entry name" value="beta-lactamase/transpeptidase-like"/>
    <property type="match status" value="1"/>
</dbReference>
<keyword evidence="1" id="KW-0732">Signal</keyword>
<dbReference type="RefSeq" id="WP_343912745.1">
    <property type="nucleotide sequence ID" value="NZ_BAAAGE010000002.1"/>
</dbReference>
<comment type="caution">
    <text evidence="3">The sequence shown here is derived from an EMBL/GenBank/DDBJ whole genome shotgun (WGS) entry which is preliminary data.</text>
</comment>
<evidence type="ECO:0000259" key="2">
    <source>
        <dbReference type="Pfam" id="PF00144"/>
    </source>
</evidence>
<feature type="signal peptide" evidence="1">
    <location>
        <begin position="1"/>
        <end position="18"/>
    </location>
</feature>
<dbReference type="InterPro" id="IPR050491">
    <property type="entry name" value="AmpC-like"/>
</dbReference>
<dbReference type="PANTHER" id="PTHR46825:SF9">
    <property type="entry name" value="BETA-LACTAMASE-RELATED DOMAIN-CONTAINING PROTEIN"/>
    <property type="match status" value="1"/>
</dbReference>
<evidence type="ECO:0000313" key="3">
    <source>
        <dbReference type="EMBL" id="GAA0723097.1"/>
    </source>
</evidence>
<accession>A0ABP3U4M5</accession>
<evidence type="ECO:0000256" key="1">
    <source>
        <dbReference type="SAM" id="SignalP"/>
    </source>
</evidence>
<keyword evidence="3" id="KW-0378">Hydrolase</keyword>
<evidence type="ECO:0000313" key="4">
    <source>
        <dbReference type="Proteomes" id="UP001501758"/>
    </source>
</evidence>
<sequence length="406" mass="45830">MKTLQVLLFCCISLYVNAQLKQEQLDQKLGDIYKSSKISGFGVSVFTPNQILYQNGFGYADKETQKPYTINTVQNIGSVSKTFIGVAFMKAIEEGKLSIDTPINDVLPFRINHPRHPETPITVKHLATHTSSILDTDAYEKSYVLENEAEFDENTYTKSELKDLSLIKGNNKYSLEAFLKNHLTPKGEWFRKNNFSKHQPGDRYEYSNIGSALLAYIIEIATGTSFTEYTQQIILDPLGMSNSGWSYAASNPENYASIYTENGNKIPKYDLITYPDGGLRSSIKDLSAYLQGLMKGYYGEDSVLKTESFQQMMSAKLDKDQLNNKGNQKNNYGFFWEVGTSGKIGHNGSDPGILTLMYFNKNDQIGAIFFMNTGIDQDKDVISSVQKIWNSLKEFKNDYKEISSLD</sequence>
<dbReference type="InterPro" id="IPR001466">
    <property type="entry name" value="Beta-lactam-related"/>
</dbReference>
<dbReference type="Pfam" id="PF00144">
    <property type="entry name" value="Beta-lactamase"/>
    <property type="match status" value="1"/>
</dbReference>
<feature type="domain" description="Beta-lactamase-related" evidence="2">
    <location>
        <begin position="26"/>
        <end position="375"/>
    </location>
</feature>
<name>A0ABP3U4M5_9FLAO</name>